<reference evidence="1 2" key="1">
    <citation type="journal article" date="2016" name="Nat. Commun.">
        <title>Thousands of microbial genomes shed light on interconnected biogeochemical processes in an aquifer system.</title>
        <authorList>
            <person name="Anantharaman K."/>
            <person name="Brown C.T."/>
            <person name="Hug L.A."/>
            <person name="Sharon I."/>
            <person name="Castelle C.J."/>
            <person name="Probst A.J."/>
            <person name="Thomas B.C."/>
            <person name="Singh A."/>
            <person name="Wilkins M.J."/>
            <person name="Karaoz U."/>
            <person name="Brodie E.L."/>
            <person name="Williams K.H."/>
            <person name="Hubbard S.S."/>
            <person name="Banfield J.F."/>
        </authorList>
    </citation>
    <scope>NUCLEOTIDE SEQUENCE [LARGE SCALE GENOMIC DNA]</scope>
</reference>
<evidence type="ECO:0000313" key="2">
    <source>
        <dbReference type="Proteomes" id="UP000177869"/>
    </source>
</evidence>
<proteinExistence type="predicted"/>
<accession>A0A1F6UQJ5</accession>
<name>A0A1F6UQJ5_9BACT</name>
<protein>
    <submittedName>
        <fullName evidence="1">Uncharacterized protein</fullName>
    </submittedName>
</protein>
<dbReference type="AlphaFoldDB" id="A0A1F6UQJ5"/>
<sequence length="169" mass="19509">MIFNSGPNNENCAYSRGLISSRDVFDAYYGDEIENSYECVNVHKSNGVIYGQNVSDSINSRFIFNCSGCQNCFGCVNLRHKSYHFFNEPLDRKEWLKRVSEISGSFSKTEEIKHKFSKFSLKFPHRQSNNLKITNCSGDYIFESKNCLQCFEVSFCENISHSFSVKFCL</sequence>
<dbReference type="Proteomes" id="UP000177869">
    <property type="component" value="Unassembled WGS sequence"/>
</dbReference>
<comment type="caution">
    <text evidence="1">The sequence shown here is derived from an EMBL/GenBank/DDBJ whole genome shotgun (WGS) entry which is preliminary data.</text>
</comment>
<organism evidence="1 2">
    <name type="scientific">Candidatus Nomurabacteria bacterium RIFCSPHIGHO2_01_FULL_38_19</name>
    <dbReference type="NCBI Taxonomy" id="1801732"/>
    <lineage>
        <taxon>Bacteria</taxon>
        <taxon>Candidatus Nomuraibacteriota</taxon>
    </lineage>
</organism>
<dbReference type="STRING" id="1801732.A2814_03010"/>
<dbReference type="EMBL" id="MFTI01000030">
    <property type="protein sequence ID" value="OGI59614.1"/>
    <property type="molecule type" value="Genomic_DNA"/>
</dbReference>
<evidence type="ECO:0000313" key="1">
    <source>
        <dbReference type="EMBL" id="OGI59614.1"/>
    </source>
</evidence>
<gene>
    <name evidence="1" type="ORF">A2814_03010</name>
</gene>